<dbReference type="InterPro" id="IPR013217">
    <property type="entry name" value="Methyltransf_12"/>
</dbReference>
<dbReference type="InterPro" id="IPR009081">
    <property type="entry name" value="PP-bd_ACP"/>
</dbReference>
<feature type="region of interest" description="N-terminal hotdog fold" evidence="8">
    <location>
        <begin position="1011"/>
        <end position="1147"/>
    </location>
</feature>
<dbReference type="SMART" id="SM00823">
    <property type="entry name" value="PKS_PP"/>
    <property type="match status" value="1"/>
</dbReference>
<dbReference type="Gene3D" id="3.40.47.10">
    <property type="match status" value="1"/>
</dbReference>
<organism evidence="13">
    <name type="scientific">Diffractella curvata</name>
    <dbReference type="NCBI Taxonomy" id="2819868"/>
    <lineage>
        <taxon>Eukaryota</taxon>
        <taxon>Fungi</taxon>
        <taxon>Dikarya</taxon>
        <taxon>Ascomycota</taxon>
        <taxon>Pezizomycotina</taxon>
        <taxon>Sordariomycetes</taxon>
        <taxon>Sordariomycetidae</taxon>
        <taxon>Sordariales</taxon>
        <taxon>Lasiosphaeriaceae</taxon>
        <taxon>Diffractella</taxon>
    </lineage>
</organism>
<dbReference type="InterPro" id="IPR042104">
    <property type="entry name" value="PKS_dehydratase_sf"/>
</dbReference>
<dbReference type="Gene3D" id="3.40.50.150">
    <property type="entry name" value="Vaccinia Virus protein VP39"/>
    <property type="match status" value="1"/>
</dbReference>
<dbReference type="GO" id="GO:0004315">
    <property type="term" value="F:3-oxoacyl-[acyl-carrier-protein] synthase activity"/>
    <property type="evidence" value="ECO:0007669"/>
    <property type="project" value="InterPro"/>
</dbReference>
<dbReference type="Gene3D" id="3.40.366.10">
    <property type="entry name" value="Malonyl-Coenzyme A Acyl Carrier Protein, domain 2"/>
    <property type="match status" value="1"/>
</dbReference>
<accession>A0A7R6QSV0</accession>
<dbReference type="InterPro" id="IPR036291">
    <property type="entry name" value="NAD(P)-bd_dom_sf"/>
</dbReference>
<evidence type="ECO:0000313" key="14">
    <source>
        <dbReference type="EMBL" id="QTE75992.1"/>
    </source>
</evidence>
<evidence type="ECO:0000259" key="11">
    <source>
        <dbReference type="PROSITE" id="PS52004"/>
    </source>
</evidence>
<evidence type="ECO:0000256" key="3">
    <source>
        <dbReference type="ARBA" id="ARBA00022679"/>
    </source>
</evidence>
<dbReference type="Pfam" id="PF13602">
    <property type="entry name" value="ADH_zinc_N_2"/>
    <property type="match status" value="1"/>
</dbReference>
<dbReference type="Gene3D" id="3.90.180.10">
    <property type="entry name" value="Medium-chain alcohol dehydrogenases, catalytic domain"/>
    <property type="match status" value="1"/>
</dbReference>
<dbReference type="InterPro" id="IPR018201">
    <property type="entry name" value="Ketoacyl_synth_AS"/>
</dbReference>
<evidence type="ECO:0000256" key="5">
    <source>
        <dbReference type="ARBA" id="ARBA00023002"/>
    </source>
</evidence>
<dbReference type="InterPro" id="IPR032821">
    <property type="entry name" value="PKS_assoc"/>
</dbReference>
<dbReference type="EMBL" id="MT724049">
    <property type="protein sequence ID" value="QTE75992.1"/>
    <property type="molecule type" value="Genomic_DNA"/>
</dbReference>
<dbReference type="FunFam" id="3.40.50.720:FF:000209">
    <property type="entry name" value="Polyketide synthase Pks12"/>
    <property type="match status" value="1"/>
</dbReference>
<evidence type="ECO:0000313" key="13">
    <source>
        <dbReference type="EMBL" id="BBU42026.1"/>
    </source>
</evidence>
<evidence type="ECO:0000256" key="7">
    <source>
        <dbReference type="ARBA" id="ARBA00023315"/>
    </source>
</evidence>
<proteinExistence type="predicted"/>
<dbReference type="SUPFAM" id="SSF53335">
    <property type="entry name" value="S-adenosyl-L-methionine-dependent methyltransferases"/>
    <property type="match status" value="1"/>
</dbReference>
<evidence type="ECO:0000256" key="2">
    <source>
        <dbReference type="ARBA" id="ARBA00022553"/>
    </source>
</evidence>
<feature type="active site" description="Proton acceptor; for dehydratase activity" evidence="8">
    <location>
        <position position="1043"/>
    </location>
</feature>
<dbReference type="CDD" id="cd00833">
    <property type="entry name" value="PKS"/>
    <property type="match status" value="1"/>
</dbReference>
<dbReference type="Pfam" id="PF00109">
    <property type="entry name" value="ketoacyl-synt"/>
    <property type="match status" value="1"/>
</dbReference>
<keyword evidence="1" id="KW-0596">Phosphopantetheine</keyword>
<evidence type="ECO:0000256" key="8">
    <source>
        <dbReference type="PROSITE-ProRule" id="PRU01363"/>
    </source>
</evidence>
<dbReference type="SUPFAM" id="SSF55048">
    <property type="entry name" value="Probable ACP-binding domain of malonyl-CoA ACP transacylase"/>
    <property type="match status" value="1"/>
</dbReference>
<protein>
    <submittedName>
        <fullName evidence="13">Putative polyketide synthase</fullName>
    </submittedName>
    <submittedName>
        <fullName evidence="14">ZopPKS</fullName>
    </submittedName>
</protein>
<dbReference type="Pfam" id="PF08659">
    <property type="entry name" value="KR"/>
    <property type="match status" value="1"/>
</dbReference>
<dbReference type="GO" id="GO:0006633">
    <property type="term" value="P:fatty acid biosynthetic process"/>
    <property type="evidence" value="ECO:0007669"/>
    <property type="project" value="InterPro"/>
</dbReference>
<dbReference type="Pfam" id="PF08240">
    <property type="entry name" value="ADH_N"/>
    <property type="match status" value="1"/>
</dbReference>
<feature type="region of interest" description="Disordered" evidence="9">
    <location>
        <begin position="491"/>
        <end position="526"/>
    </location>
</feature>
<dbReference type="InterPro" id="IPR016035">
    <property type="entry name" value="Acyl_Trfase/lysoPLipase"/>
</dbReference>
<dbReference type="InterPro" id="IPR020806">
    <property type="entry name" value="PKS_PP-bd"/>
</dbReference>
<feature type="region of interest" description="Disordered" evidence="9">
    <location>
        <begin position="1"/>
        <end position="27"/>
    </location>
</feature>
<feature type="region of interest" description="C-terminal hotdog fold" evidence="8">
    <location>
        <begin position="1177"/>
        <end position="1333"/>
    </location>
</feature>
<dbReference type="SUPFAM" id="SSF53901">
    <property type="entry name" value="Thiolase-like"/>
    <property type="match status" value="1"/>
</dbReference>
<dbReference type="GO" id="GO:1901336">
    <property type="term" value="P:lactone biosynthetic process"/>
    <property type="evidence" value="ECO:0007669"/>
    <property type="project" value="UniProtKB-ARBA"/>
</dbReference>
<dbReference type="InterPro" id="IPR016036">
    <property type="entry name" value="Malonyl_transacylase_ACP-bd"/>
</dbReference>
<dbReference type="InterPro" id="IPR036736">
    <property type="entry name" value="ACP-like_sf"/>
</dbReference>
<dbReference type="Pfam" id="PF23297">
    <property type="entry name" value="ACP_SdgA_C"/>
    <property type="match status" value="1"/>
</dbReference>
<dbReference type="Pfam" id="PF16197">
    <property type="entry name" value="KAsynt_C_assoc"/>
    <property type="match status" value="1"/>
</dbReference>
<dbReference type="PROSITE" id="PS00606">
    <property type="entry name" value="KS3_1"/>
    <property type="match status" value="1"/>
</dbReference>
<dbReference type="Pfam" id="PF23114">
    <property type="entry name" value="NAD-bd_HRPKS_sdrA"/>
    <property type="match status" value="1"/>
</dbReference>
<gene>
    <name evidence="13" type="primary">zopA</name>
    <name evidence="14" type="synonym">zopPKS</name>
</gene>
<dbReference type="PROSITE" id="PS00012">
    <property type="entry name" value="PHOSPHOPANTETHEINE"/>
    <property type="match status" value="1"/>
</dbReference>
<dbReference type="InterPro" id="IPR056501">
    <property type="entry name" value="NAD-bd_HRPKS_sdrA"/>
</dbReference>
<dbReference type="Gene3D" id="3.40.50.720">
    <property type="entry name" value="NAD(P)-binding Rossmann-like Domain"/>
    <property type="match status" value="1"/>
</dbReference>
<dbReference type="InterPro" id="IPR020841">
    <property type="entry name" value="PKS_Beta-ketoAc_synthase_dom"/>
</dbReference>
<dbReference type="InterPro" id="IPR001227">
    <property type="entry name" value="Ac_transferase_dom_sf"/>
</dbReference>
<dbReference type="SMART" id="SM00826">
    <property type="entry name" value="PKS_DH"/>
    <property type="match status" value="1"/>
</dbReference>
<dbReference type="Pfam" id="PF14765">
    <property type="entry name" value="PS-DH"/>
    <property type="match status" value="1"/>
</dbReference>
<dbReference type="Pfam" id="PF21089">
    <property type="entry name" value="PKS_DH_N"/>
    <property type="match status" value="1"/>
</dbReference>
<dbReference type="SMART" id="SM00822">
    <property type="entry name" value="PKS_KR"/>
    <property type="match status" value="1"/>
</dbReference>
<dbReference type="GO" id="GO:0031177">
    <property type="term" value="F:phosphopantetheine binding"/>
    <property type="evidence" value="ECO:0007669"/>
    <property type="project" value="InterPro"/>
</dbReference>
<dbReference type="EMBL" id="LC516887">
    <property type="protein sequence ID" value="BBU42026.1"/>
    <property type="molecule type" value="Genomic_DNA"/>
</dbReference>
<dbReference type="InterPro" id="IPR049552">
    <property type="entry name" value="PKS_DH_N"/>
</dbReference>
<dbReference type="CDD" id="cd02440">
    <property type="entry name" value="AdoMet_MTases"/>
    <property type="match status" value="1"/>
</dbReference>
<dbReference type="Pfam" id="PF02801">
    <property type="entry name" value="Ketoacyl-synt_C"/>
    <property type="match status" value="1"/>
</dbReference>
<dbReference type="SUPFAM" id="SSF47336">
    <property type="entry name" value="ACP-like"/>
    <property type="match status" value="1"/>
</dbReference>
<dbReference type="InterPro" id="IPR013154">
    <property type="entry name" value="ADH-like_N"/>
</dbReference>
<dbReference type="InterPro" id="IPR057326">
    <property type="entry name" value="KR_dom"/>
</dbReference>
<keyword evidence="4" id="KW-0521">NADP</keyword>
<evidence type="ECO:0000256" key="1">
    <source>
        <dbReference type="ARBA" id="ARBA00022450"/>
    </source>
</evidence>
<keyword evidence="6" id="KW-0511">Multifunctional enzyme</keyword>
<feature type="domain" description="Carrier" evidence="10">
    <location>
        <begin position="2532"/>
        <end position="2609"/>
    </location>
</feature>
<dbReference type="SMART" id="SM00829">
    <property type="entry name" value="PKS_ER"/>
    <property type="match status" value="1"/>
</dbReference>
<dbReference type="FunFam" id="3.40.47.10:FF:000019">
    <property type="entry name" value="Polyketide synthase type I"/>
    <property type="match status" value="1"/>
</dbReference>
<dbReference type="InterPro" id="IPR014031">
    <property type="entry name" value="Ketoacyl_synth_C"/>
</dbReference>
<sequence>MAPYLNGHHDEVLSLPSGSPTSNPALTISEDRSMPIAVVGMGMRGPADATNVEGLWKLVSEAREGWSKIPKERWNNDAFYHPDSNRNGTTNVTAGHFMTQDLACFDAPFFNMTNAEAAALDPQQRLLLECTYEALENAGTPLAEIQGSKTSCFVGSFCGDYTDMLMRDPETVPMYQCTNSGHSRAILANRLSYFFNLQGPSVTIDTACSASLVALHLGCQSLRTGDATRAVVAGANVILSHEIMITMSMMRFMSPDGRCYTFDDRANGYARGEGVGCVILRPLADALRDGDTIRAVIRGTGSNQDGKTSGITLPSGAAQESLIRNVYESAGLDPLETSYVEAHGTGTPAGDPLETAALSRVFGPGRSLDQPLRIGSIKTNIGHLEGASGIAGVIKTVLMLENKILLPNRNFETPNPRIPFYDWKLKVNTLVEPWVVDGPHRASVNSFGYGGSNAHAILESAEDYLSIRGLHGSIRTAKSILTPELDKITPNSNGFANGSTNGHLSGHANGHPNGHPNGSANGERNGKLSSERQRLFVISGFDQDACKRQAKMFSDYLESRQDLDDGYLDNLAYTLGERRTEFIWKAAISASSKSDLSKALLGDIKFSKANKKPTLGFVFTGQGAQWCGMGKELLPAYPVFRNTIAKIGSYLTTLGAPFDVTEELTKDPKTSDIGLALYSQPLCSAVQIAIVDLLASWGIKPASVTGHSSGEIASAYAMGALSWEDAMAVAYYRGVSSSNVRSTNPISGAMMAVGMSKGDALPYLSSLTKGKAGVACVNSPSSITVSGDATAIDELQSLFEEKKLFSRKLAVDVAYHSHHMALIAEEYGNAISGIKIRETGEVEFYSSVFGRRAEASELGPSYWVANMLGEVKFADSLRMLCLETSSSSGKKTRKRASAPTVNTIVEIGPHSALAGPIKQILQADDKLKEAGIGYASALIRKVDAVTTTLDLASKLVLGGYPVNLSALNRPTGAESHSVLVDLPPYPWNHSNSYWAEPRLSKVFRQRTFPRTDLLGALDRNSNPLEPRWRNHIRASEIPWVKDHKIQSNVVYPAAGYIVMAIEAAFQRATEKSLTITGYKLREISIGSALVIPEQSDGVETLVSFKPHTESIRAPSDLWDEFCVYSVTDDNRWTEHCRGLIAVQTPQRSINIIDGDVQAVAEMNHYTRIIVEAEDKCHIDVDVKEFYQQLTQLGIEYGDTFANVTKARAARNSCIATVAIADTAAVMPQHFQFPCILHPSTLDAIFHPIFVALAAEAGPLKDPAVPVFIEEIYVSSNITSQPGDELVVYAGTKKKDDKYLTASMTILDGSRLNSEPVLTIRDLTCTTLAREIAQESGEETKRVAYNFQWRADVDLLSKNGISELCDNAPLSLQETATIRGLEQTAYYYMEWALAEVAPAELPIMEPHLQKMYALMEKLVKDVREDKFNIPTASWLAAGGAERAKLRHAIRDSGPEGHLLCFMGRNLPAIMKKEVDPWNLLIGEQRLEAYFKDSPRIARTYLAAAEYFDLLGHKSPHLSILEIGVGTGGATFPILKSLGGADGDLPRFQKYDCTDVNSTLFDSLKERAAPWKDLVTFKELNIDNDPVAQGFTAESYDVIFAAYALHTSKSLHTALGNARKLLKPGGKLVILDVTREHMASSLIFGTLPSWWAAEEKNRQASPVLSEGDWEAALLASRFSGLEGVVWDVPNGPDHQSSVMVSTALHKKETAHISDVLVIAEEDDSDVILNDLLERLTSLNIGFEVTPFSKAKPVGKICIVLSELTRSIMIDPSLEQFEVVKDIFIKSDGVLWVTRGGTLSFSNPTSNLVTGFARTARSENGGTIIATLDLDSRKSKSPSSSASEAIFTLFRHLFLLSHMLPNEVDTEYAERDGQILISRLVENSKLSKKILASSSRPVPELQPFHQSGRPLVMHVGQPGLLDTIHFIDDERMVQPLSDDQVEIEVKATGLNFKDVMMGLGQIQTETLGGECAGVVTAVGKNARGLAIGDRVSTYGFGTFCNFYREKWTAFQKIPDDMSFEMGAALPVTYGTAYYSVYHLARVEKRDSVLVHAATGGLGQAIIELCQLIGAEIYATVGTQEKKKLLMDCFGIPEDHIFYSRDGSFAKGVMRMTMGRGADVVFNSLAGEALRLSWNCVADYGRFIELGARDITVNTRLEMGNFIKNPMFAAFNLVYLIRARREVGDKVWADVMDLFRKKSIKGPTPLHVHRLSKIEDALRIMQTGKHMGKLVAVAEPDEMVQAVPRDTSKNLFRPDASYLLVGGLGGIGRATALWMVDHGAKNLIFANRSGLASKEAKETIDALKSKGALAVVYGCDVSNSEAVAELVAESSKSMPPIRGVIQGAMVLRDGLLEKMPLTDYMSVIRPKVQGTWNLHKNLPENMDFFLMLSSVSGIIGNATQAAYAAGSTFMDAFAAYRSNLGLPAVTLDLGVITEVGYLAEKDKELAAGMQRQGFEGTNKAKLLALIQSAIADPRREDLLSHVVTGLGTWQEGKSLAIYDLPVFSHFRRQALKKDSGAADGKARVRDVLKAATTLEEATEQICNALVDKISDRSNIPADNISRDNPMTDYGIDSLVAVEMRNWIVREMDSTMPILELLANQSLQQLSAKIAQRSGLVSLKVVEKE</sequence>
<dbReference type="PROSITE" id="PS52019">
    <property type="entry name" value="PKS_MFAS_DH"/>
    <property type="match status" value="1"/>
</dbReference>
<dbReference type="InterPro" id="IPR011032">
    <property type="entry name" value="GroES-like_sf"/>
</dbReference>
<feature type="compositionally biased region" description="Polar residues" evidence="9">
    <location>
        <begin position="16"/>
        <end position="26"/>
    </location>
</feature>
<evidence type="ECO:0000256" key="6">
    <source>
        <dbReference type="ARBA" id="ARBA00023268"/>
    </source>
</evidence>
<dbReference type="InterPro" id="IPR029063">
    <property type="entry name" value="SAM-dependent_MTases_sf"/>
</dbReference>
<dbReference type="Gene3D" id="3.30.70.3290">
    <property type="match status" value="1"/>
</dbReference>
<dbReference type="InterPro" id="IPR049900">
    <property type="entry name" value="PKS_mFAS_DH"/>
</dbReference>
<dbReference type="GO" id="GO:0030639">
    <property type="term" value="P:polyketide biosynthetic process"/>
    <property type="evidence" value="ECO:0007669"/>
    <property type="project" value="UniProtKB-ARBA"/>
</dbReference>
<feature type="active site" description="Proton donor; for dehydratase activity" evidence="8">
    <location>
        <position position="1242"/>
    </location>
</feature>
<dbReference type="PANTHER" id="PTHR43775">
    <property type="entry name" value="FATTY ACID SYNTHASE"/>
    <property type="match status" value="1"/>
</dbReference>
<keyword evidence="7" id="KW-0012">Acyltransferase</keyword>
<evidence type="ECO:0000259" key="12">
    <source>
        <dbReference type="PROSITE" id="PS52019"/>
    </source>
</evidence>
<dbReference type="PROSITE" id="PS52004">
    <property type="entry name" value="KS3_2"/>
    <property type="match status" value="1"/>
</dbReference>
<dbReference type="Gene3D" id="1.10.1200.10">
    <property type="entry name" value="ACP-like"/>
    <property type="match status" value="1"/>
</dbReference>
<dbReference type="InterPro" id="IPR016039">
    <property type="entry name" value="Thiolase-like"/>
</dbReference>
<dbReference type="PROSITE" id="PS50075">
    <property type="entry name" value="CARRIER"/>
    <property type="match status" value="1"/>
</dbReference>
<reference evidence="14" key="1">
    <citation type="journal article" date="2020" name="Chem. Sci.">
        <title>Uncovering biosynthetic relationships between antifungal nonadrides and octadrides.</title>
        <authorList>
            <person name="de Mattos-Shipley K.M.J."/>
            <person name="Spencer C."/>
            <person name="Greco C."/>
            <person name="Heard D.M."/>
            <person name="O'Flynn D.E."/>
            <person name="Dao T.T."/>
            <person name="Song Z."/>
            <person name="Mulholland N.P."/>
            <person name="Vincent J.L."/>
            <person name="Simpson T.J."/>
            <person name="Cox R.R."/>
            <person name="Bailey A.M."/>
            <person name="Willis C.L."/>
        </authorList>
    </citation>
    <scope>NUCLEOTIDE SEQUENCE</scope>
    <source>
        <strain evidence="14">CBS 591.74</strain>
    </source>
</reference>
<dbReference type="GO" id="GO:0016491">
    <property type="term" value="F:oxidoreductase activity"/>
    <property type="evidence" value="ECO:0007669"/>
    <property type="project" value="UniProtKB-KW"/>
</dbReference>
<dbReference type="SUPFAM" id="SSF50129">
    <property type="entry name" value="GroES-like"/>
    <property type="match status" value="1"/>
</dbReference>
<dbReference type="PANTHER" id="PTHR43775:SF29">
    <property type="entry name" value="ASPERFURANONE POLYKETIDE SYNTHASE AFOG-RELATED"/>
    <property type="match status" value="1"/>
</dbReference>
<dbReference type="InterPro" id="IPR020843">
    <property type="entry name" value="ER"/>
</dbReference>
<feature type="domain" description="Ketosynthase family 3 (KS3)" evidence="11">
    <location>
        <begin position="33"/>
        <end position="460"/>
    </location>
</feature>
<keyword evidence="2" id="KW-0597">Phosphoprotein</keyword>
<feature type="domain" description="PKS/mFAS DH" evidence="12">
    <location>
        <begin position="1011"/>
        <end position="1333"/>
    </location>
</feature>
<name>A0A7R6QSV0_9PEZI</name>
<dbReference type="InterPro" id="IPR049551">
    <property type="entry name" value="PKS_DH_C"/>
</dbReference>
<dbReference type="InterPro" id="IPR050091">
    <property type="entry name" value="PKS_NRPS_Biosynth_Enz"/>
</dbReference>
<dbReference type="CDD" id="cd05195">
    <property type="entry name" value="enoyl_red"/>
    <property type="match status" value="1"/>
</dbReference>
<dbReference type="Pfam" id="PF00698">
    <property type="entry name" value="Acyl_transf_1"/>
    <property type="match status" value="1"/>
</dbReference>
<dbReference type="Pfam" id="PF08242">
    <property type="entry name" value="Methyltransf_12"/>
    <property type="match status" value="1"/>
</dbReference>
<evidence type="ECO:0000259" key="10">
    <source>
        <dbReference type="PROSITE" id="PS50075"/>
    </source>
</evidence>
<keyword evidence="5" id="KW-0560">Oxidoreductase</keyword>
<feature type="compositionally biased region" description="Polar residues" evidence="9">
    <location>
        <begin position="491"/>
        <end position="503"/>
    </location>
</feature>
<evidence type="ECO:0000256" key="9">
    <source>
        <dbReference type="SAM" id="MobiDB-lite"/>
    </source>
</evidence>
<dbReference type="GO" id="GO:0004312">
    <property type="term" value="F:fatty acid synthase activity"/>
    <property type="evidence" value="ECO:0007669"/>
    <property type="project" value="TreeGrafter"/>
</dbReference>
<dbReference type="InterPro" id="IPR006162">
    <property type="entry name" value="Ppantetheine_attach_site"/>
</dbReference>
<dbReference type="SMART" id="SM00825">
    <property type="entry name" value="PKS_KS"/>
    <property type="match status" value="1"/>
</dbReference>
<dbReference type="SUPFAM" id="SSF52151">
    <property type="entry name" value="FabD/lysophospholipase-like"/>
    <property type="match status" value="1"/>
</dbReference>
<dbReference type="InterPro" id="IPR013968">
    <property type="entry name" value="PKS_KR"/>
</dbReference>
<dbReference type="SUPFAM" id="SSF51735">
    <property type="entry name" value="NAD(P)-binding Rossmann-fold domains"/>
    <property type="match status" value="2"/>
</dbReference>
<dbReference type="InterPro" id="IPR014030">
    <property type="entry name" value="Ketoacyl_synth_N"/>
</dbReference>
<dbReference type="InterPro" id="IPR014043">
    <property type="entry name" value="Acyl_transferase_dom"/>
</dbReference>
<dbReference type="Gene3D" id="3.10.129.110">
    <property type="entry name" value="Polyketide synthase dehydratase"/>
    <property type="match status" value="1"/>
</dbReference>
<evidence type="ECO:0000256" key="4">
    <source>
        <dbReference type="ARBA" id="ARBA00022857"/>
    </source>
</evidence>
<keyword evidence="3" id="KW-0808">Transferase</keyword>
<dbReference type="InterPro" id="IPR020807">
    <property type="entry name" value="PKS_DH"/>
</dbReference>
<reference evidence="13" key="2">
    <citation type="journal article" date="2020" name="Org. Lett.">
        <title>Oxidative Ring Contraction by a Multifunctional Dioxygenase Generates the Core Cycloocatadiene in the Biosynthesis of Fungal Dimeric Anhydride Zopfiellin.</title>
        <authorList>
            <person name="Shiina T."/>
            <person name="Ozaki T."/>
            <person name="Matsu Y."/>
            <person name="Nagamine S."/>
            <person name="Liu C."/>
            <person name="Hashimoto M."/>
            <person name="Minami A."/>
            <person name="Oikawa H."/>
        </authorList>
    </citation>
    <scope>NUCLEOTIDE SEQUENCE</scope>
    <source>
        <strain evidence="13">No. 37-3</strain>
    </source>
</reference>
<dbReference type="SMART" id="SM00827">
    <property type="entry name" value="PKS_AT"/>
    <property type="match status" value="1"/>
</dbReference>